<dbReference type="AlphaFoldDB" id="T0Z9T1"/>
<dbReference type="EMBL" id="AUZZ01006861">
    <property type="protein sequence ID" value="EQD44711.1"/>
    <property type="molecule type" value="Genomic_DNA"/>
</dbReference>
<proteinExistence type="predicted"/>
<reference evidence="2" key="1">
    <citation type="submission" date="2013-08" db="EMBL/GenBank/DDBJ databases">
        <authorList>
            <person name="Mendez C."/>
            <person name="Richter M."/>
            <person name="Ferrer M."/>
            <person name="Sanchez J."/>
        </authorList>
    </citation>
    <scope>NUCLEOTIDE SEQUENCE</scope>
</reference>
<evidence type="ECO:0000259" key="1">
    <source>
        <dbReference type="Pfam" id="PF01728"/>
    </source>
</evidence>
<gene>
    <name evidence="2" type="ORF">B2A_09506</name>
</gene>
<organism evidence="2">
    <name type="scientific">mine drainage metagenome</name>
    <dbReference type="NCBI Taxonomy" id="410659"/>
    <lineage>
        <taxon>unclassified sequences</taxon>
        <taxon>metagenomes</taxon>
        <taxon>ecological metagenomes</taxon>
    </lineage>
</organism>
<sequence length="324" mass="35785">MLDDNGAIYIFIHAPDPDRVGSYISELGFNAGVSVNIGMLLVKLDGGDGAAEKLIGMLNSNLFLHRRVNRAYICDSEEGSIDAAIRTLESRIGKDARIRLQVYPKSIEGGVIDAFDSHGVALDPSGFTHVAYIVSVDGRYFIGLYGRDMYFSKESQQEKQISRAYYKIAEAASRFGIQFSSSARVLDIGAAPGGWSQFLSERVALCVSVDPAKMEISKGNIKHIEKTFQEGIEEIRSYAPYDMIVCDANIDPRLVASFVSERPELLSDDCALLVTLKLKYKSGKSVQRVVDETSAILSKGFNILSMKKLLSNTRMEMTMYARKS</sequence>
<dbReference type="PANTHER" id="PTHR37524">
    <property type="entry name" value="RIBOSOMAL RNA LARGE SUBUNIT METHYLTRANSFERASE M"/>
    <property type="match status" value="1"/>
</dbReference>
<feature type="domain" description="Ribosomal RNA methyltransferase FtsJ" evidence="1">
    <location>
        <begin position="162"/>
        <end position="251"/>
    </location>
</feature>
<dbReference type="SUPFAM" id="SSF53335">
    <property type="entry name" value="S-adenosyl-L-methionine-dependent methyltransferases"/>
    <property type="match status" value="1"/>
</dbReference>
<accession>T0Z9T1</accession>
<comment type="caution">
    <text evidence="2">The sequence shown here is derived from an EMBL/GenBank/DDBJ whole genome shotgun (WGS) entry which is preliminary data.</text>
</comment>
<dbReference type="GO" id="GO:0008168">
    <property type="term" value="F:methyltransferase activity"/>
    <property type="evidence" value="ECO:0007669"/>
    <property type="project" value="InterPro"/>
</dbReference>
<dbReference type="GO" id="GO:0032259">
    <property type="term" value="P:methylation"/>
    <property type="evidence" value="ECO:0007669"/>
    <property type="project" value="InterPro"/>
</dbReference>
<dbReference type="Pfam" id="PF01728">
    <property type="entry name" value="FtsJ"/>
    <property type="match status" value="1"/>
</dbReference>
<dbReference type="InterPro" id="IPR002877">
    <property type="entry name" value="RNA_MeTrfase_FtsJ_dom"/>
</dbReference>
<dbReference type="InterPro" id="IPR029063">
    <property type="entry name" value="SAM-dependent_MTases_sf"/>
</dbReference>
<dbReference type="PANTHER" id="PTHR37524:SF2">
    <property type="entry name" value="RIBOSOMAL RNA METHYLTRANSFERASE FTSJ DOMAIN-CONTAINING PROTEIN"/>
    <property type="match status" value="1"/>
</dbReference>
<dbReference type="Gene3D" id="3.40.50.150">
    <property type="entry name" value="Vaccinia Virus protein VP39"/>
    <property type="match status" value="1"/>
</dbReference>
<protein>
    <submittedName>
        <fullName evidence="2">THUMP domain-containing protein</fullName>
    </submittedName>
</protein>
<reference evidence="2" key="2">
    <citation type="journal article" date="2014" name="ISME J.">
        <title>Microbial stratification in low pH oxic and suboxic macroscopic growths along an acid mine drainage.</title>
        <authorList>
            <person name="Mendez-Garcia C."/>
            <person name="Mesa V."/>
            <person name="Sprenger R.R."/>
            <person name="Richter M."/>
            <person name="Diez M.S."/>
            <person name="Solano J."/>
            <person name="Bargiela R."/>
            <person name="Golyshina O.V."/>
            <person name="Manteca A."/>
            <person name="Ramos J.L."/>
            <person name="Gallego J.R."/>
            <person name="Llorente I."/>
            <person name="Martins Dos Santos V.A."/>
            <person name="Jensen O.N."/>
            <person name="Pelaez A.I."/>
            <person name="Sanchez J."/>
            <person name="Ferrer M."/>
        </authorList>
    </citation>
    <scope>NUCLEOTIDE SEQUENCE</scope>
</reference>
<evidence type="ECO:0000313" key="2">
    <source>
        <dbReference type="EMBL" id="EQD44711.1"/>
    </source>
</evidence>
<name>T0Z9T1_9ZZZZ</name>